<dbReference type="CDD" id="cd07322">
    <property type="entry name" value="PriL_PriS_Eukaryotic"/>
    <property type="match status" value="1"/>
</dbReference>
<dbReference type="GO" id="GO:0006269">
    <property type="term" value="P:DNA replication, synthesis of primer"/>
    <property type="evidence" value="ECO:0007669"/>
    <property type="project" value="UniProtKB-KW"/>
</dbReference>
<dbReference type="EMBL" id="JAKCXM010000028">
    <property type="protein sequence ID" value="KAJ0406851.1"/>
    <property type="molecule type" value="Genomic_DNA"/>
</dbReference>
<feature type="binding site" evidence="10">
    <location>
        <position position="392"/>
    </location>
    <ligand>
        <name>[4Fe-4S] cluster</name>
        <dbReference type="ChEBI" id="CHEBI:49883"/>
    </ligand>
</feature>
<accession>A0AAD5LN66</accession>
<dbReference type="InterPro" id="IPR007238">
    <property type="entry name" value="DNA_primase_lsu_euk/arc"/>
</dbReference>
<dbReference type="Pfam" id="PF26466">
    <property type="entry name" value="DNA_primase_lrg_N"/>
    <property type="match status" value="1"/>
</dbReference>
<dbReference type="PANTHER" id="PTHR10537">
    <property type="entry name" value="DNA PRIMASE LARGE SUBUNIT"/>
    <property type="match status" value="1"/>
</dbReference>
<evidence type="ECO:0000313" key="13">
    <source>
        <dbReference type="Proteomes" id="UP001209570"/>
    </source>
</evidence>
<comment type="cofactor">
    <cofactor evidence="9">
        <name>[4Fe-4S] cluster</name>
        <dbReference type="ChEBI" id="CHEBI:49883"/>
    </cofactor>
    <text evidence="9">Binds 1 [4Fe-4S] cluster.</text>
</comment>
<keyword evidence="8 9" id="KW-0238">DNA-binding</keyword>
<keyword evidence="6 9" id="KW-0408">Iron</keyword>
<dbReference type="GO" id="GO:0006270">
    <property type="term" value="P:DNA replication initiation"/>
    <property type="evidence" value="ECO:0007669"/>
    <property type="project" value="TreeGrafter"/>
</dbReference>
<evidence type="ECO:0000313" key="12">
    <source>
        <dbReference type="EMBL" id="KAJ0406851.1"/>
    </source>
</evidence>
<evidence type="ECO:0000256" key="4">
    <source>
        <dbReference type="ARBA" id="ARBA00022705"/>
    </source>
</evidence>
<evidence type="ECO:0000256" key="9">
    <source>
        <dbReference type="PIRNR" id="PIRNR009449"/>
    </source>
</evidence>
<feature type="binding site" evidence="10">
    <location>
        <position position="430"/>
    </location>
    <ligand>
        <name>[4Fe-4S] cluster</name>
        <dbReference type="ChEBI" id="CHEBI:49883"/>
    </ligand>
</feature>
<dbReference type="GO" id="GO:0005658">
    <property type="term" value="C:alpha DNA polymerase:primase complex"/>
    <property type="evidence" value="ECO:0007669"/>
    <property type="project" value="TreeGrafter"/>
</dbReference>
<organism evidence="12 13">
    <name type="scientific">Pythium insidiosum</name>
    <name type="common">Pythiosis disease agent</name>
    <dbReference type="NCBI Taxonomy" id="114742"/>
    <lineage>
        <taxon>Eukaryota</taxon>
        <taxon>Sar</taxon>
        <taxon>Stramenopiles</taxon>
        <taxon>Oomycota</taxon>
        <taxon>Peronosporomycetes</taxon>
        <taxon>Pythiales</taxon>
        <taxon>Pythiaceae</taxon>
        <taxon>Pythium</taxon>
    </lineage>
</organism>
<keyword evidence="7 9" id="KW-0411">Iron-sulfur</keyword>
<evidence type="ECO:0000256" key="6">
    <source>
        <dbReference type="ARBA" id="ARBA00023004"/>
    </source>
</evidence>
<dbReference type="InterPro" id="IPR016558">
    <property type="entry name" value="DNA_primase_lsu_euk"/>
</dbReference>
<proteinExistence type="inferred from homology"/>
<comment type="similarity">
    <text evidence="1 9">Belongs to the eukaryotic-type primase large subunit family.</text>
</comment>
<evidence type="ECO:0000256" key="10">
    <source>
        <dbReference type="PIRSR" id="PIRSR009449-1"/>
    </source>
</evidence>
<keyword evidence="13" id="KW-1185">Reference proteome</keyword>
<keyword evidence="5 9" id="KW-0479">Metal-binding</keyword>
<sequence>MLNVGNNRRRELQELRSSSVATLSMYNEPPLIEVSLEEFEEYAIDRLHVLKAVENFRLRSANLKDKEGKLDKVINKHMPLRTGVGMNARRAESDAVKDVLSHFFLRMAFCQTEELRRWFLSQESALFRFRLDKMTRDEKLLFMKQNGISYEEATAKEIEARQAQLRAVRDAQVLDKKDRFLPLPTFFKVPFTEAIDLVGTRRVYLEGGIAYVPFDHIVSLLYASFRANLSKQLASAFRKYNRSLISKDERLAPVLSNLAKHHIDTDYSVQATPVGGDHRITPDMIDSLASTSMPLCMRTLHKALKVNHHLRFAGRQQLGLFLKGTGLQLDDAVAFWRQEFCKKMSVDDFNKKYAYNIRHNYGKEGKRKDYVPYNCMRLITGEPPKTGEYHGCPFRHADEEHLRKALQGISEPDKHEIVTLVQNRHFQVACKKHFEVTHPGCDPDVMINHPNGFFEESRKYYAAKNQGVNVPATAS</sequence>
<keyword evidence="4 9" id="KW-0235">DNA replication</keyword>
<dbReference type="GO" id="GO:0046872">
    <property type="term" value="F:metal ion binding"/>
    <property type="evidence" value="ECO:0007669"/>
    <property type="project" value="UniProtKB-UniRule"/>
</dbReference>
<evidence type="ECO:0000256" key="1">
    <source>
        <dbReference type="ARBA" id="ARBA00010564"/>
    </source>
</evidence>
<protein>
    <recommendedName>
        <fullName evidence="9">DNA primase large subunit</fullName>
    </recommendedName>
</protein>
<evidence type="ECO:0000256" key="5">
    <source>
        <dbReference type="ARBA" id="ARBA00022723"/>
    </source>
</evidence>
<dbReference type="PANTHER" id="PTHR10537:SF3">
    <property type="entry name" value="DNA PRIMASE LARGE SUBUNIT"/>
    <property type="match status" value="1"/>
</dbReference>
<name>A0AAD5LN66_PYTIN</name>
<keyword evidence="3 9" id="KW-0639">Primosome</keyword>
<dbReference type="AlphaFoldDB" id="A0AAD5LN66"/>
<feature type="binding site" evidence="10">
    <location>
        <position position="296"/>
    </location>
    <ligand>
        <name>[4Fe-4S] cluster</name>
        <dbReference type="ChEBI" id="CHEBI:49883"/>
    </ligand>
</feature>
<dbReference type="Gene3D" id="1.20.930.80">
    <property type="match status" value="1"/>
</dbReference>
<feature type="binding site" evidence="10">
    <location>
        <position position="375"/>
    </location>
    <ligand>
        <name>[4Fe-4S] cluster</name>
        <dbReference type="ChEBI" id="CHEBI:49883"/>
    </ligand>
</feature>
<dbReference type="Pfam" id="PF04104">
    <property type="entry name" value="DNA_primase_lrg"/>
    <property type="match status" value="1"/>
</dbReference>
<evidence type="ECO:0000256" key="2">
    <source>
        <dbReference type="ARBA" id="ARBA00022485"/>
    </source>
</evidence>
<evidence type="ECO:0000259" key="11">
    <source>
        <dbReference type="Pfam" id="PF04104"/>
    </source>
</evidence>
<dbReference type="GO" id="GO:0051539">
    <property type="term" value="F:4 iron, 4 sulfur cluster binding"/>
    <property type="evidence" value="ECO:0007669"/>
    <property type="project" value="UniProtKB-UniRule"/>
</dbReference>
<feature type="domain" description="DNA primase large subunit C-terminal" evidence="11">
    <location>
        <begin position="287"/>
        <end position="454"/>
    </location>
</feature>
<evidence type="ECO:0000256" key="8">
    <source>
        <dbReference type="ARBA" id="ARBA00023125"/>
    </source>
</evidence>
<evidence type="ECO:0000256" key="3">
    <source>
        <dbReference type="ARBA" id="ARBA00022515"/>
    </source>
</evidence>
<dbReference type="PIRSF" id="PIRSF009449">
    <property type="entry name" value="DNA_primase_large_subunit"/>
    <property type="match status" value="1"/>
</dbReference>
<dbReference type="Proteomes" id="UP001209570">
    <property type="component" value="Unassembled WGS sequence"/>
</dbReference>
<gene>
    <name evidence="12" type="ORF">P43SY_008873</name>
</gene>
<comment type="caution">
    <text evidence="12">The sequence shown here is derived from an EMBL/GenBank/DDBJ whole genome shotgun (WGS) entry which is preliminary data.</text>
</comment>
<dbReference type="GO" id="GO:0003677">
    <property type="term" value="F:DNA binding"/>
    <property type="evidence" value="ECO:0007669"/>
    <property type="project" value="UniProtKB-UniRule"/>
</dbReference>
<keyword evidence="2 9" id="KW-0004">4Fe-4S</keyword>
<comment type="function">
    <text evidence="9">DNA primase is the polymerase that synthesizes small RNA primers for the Okazaki fragments made during discontinuous DNA replication.</text>
</comment>
<evidence type="ECO:0000256" key="7">
    <source>
        <dbReference type="ARBA" id="ARBA00023014"/>
    </source>
</evidence>
<dbReference type="InterPro" id="IPR058560">
    <property type="entry name" value="DNA_primase_C"/>
</dbReference>
<reference evidence="12" key="1">
    <citation type="submission" date="2021-12" db="EMBL/GenBank/DDBJ databases">
        <title>Prjna785345.</title>
        <authorList>
            <person name="Rujirawat T."/>
            <person name="Krajaejun T."/>
        </authorList>
    </citation>
    <scope>NUCLEOTIDE SEQUENCE</scope>
    <source>
        <strain evidence="12">Pi057C3</strain>
    </source>
</reference>